<proteinExistence type="predicted"/>
<evidence type="ECO:0000313" key="2">
    <source>
        <dbReference type="Proteomes" id="UP001589943"/>
    </source>
</evidence>
<dbReference type="RefSeq" id="WP_379481535.1">
    <property type="nucleotide sequence ID" value="NZ_JBHLTL010000006.1"/>
</dbReference>
<comment type="caution">
    <text evidence="1">The sequence shown here is derived from an EMBL/GenBank/DDBJ whole genome shotgun (WGS) entry which is preliminary data.</text>
</comment>
<evidence type="ECO:0000313" key="1">
    <source>
        <dbReference type="EMBL" id="MFC0590085.1"/>
    </source>
</evidence>
<name>A0ABV6PJT3_9SPHN</name>
<gene>
    <name evidence="1" type="ORF">ACFFF7_11720</name>
</gene>
<dbReference type="InterPro" id="IPR025833">
    <property type="entry name" value="GDYXXLXY"/>
</dbReference>
<dbReference type="Proteomes" id="UP001589943">
    <property type="component" value="Unassembled WGS sequence"/>
</dbReference>
<keyword evidence="2" id="KW-1185">Reference proteome</keyword>
<sequence length="162" mass="18457">MNRALLHIAALTLPLFGLGGMWLQADRLSRQGTEWDVPIQGYDPRDLLQGHYVQFQYDWPTGLPADGKRFDLTFEDLCLTGNAPVITKVQERTTEACPGFIRAGEAQQGRLYASRSEALRLQERLRDPQQQGVVRIRLRPDGHITPLRITFRPRPPEQRTAP</sequence>
<protein>
    <submittedName>
        <fullName evidence="1">GDYXXLXY domain-containing protein</fullName>
    </submittedName>
</protein>
<organism evidence="1 2">
    <name type="scientific">Novosphingobium aquiterrae</name>
    <dbReference type="NCBI Taxonomy" id="624388"/>
    <lineage>
        <taxon>Bacteria</taxon>
        <taxon>Pseudomonadati</taxon>
        <taxon>Pseudomonadota</taxon>
        <taxon>Alphaproteobacteria</taxon>
        <taxon>Sphingomonadales</taxon>
        <taxon>Sphingomonadaceae</taxon>
        <taxon>Novosphingobium</taxon>
    </lineage>
</organism>
<accession>A0ABV6PJT3</accession>
<dbReference type="EMBL" id="JBHLTL010000006">
    <property type="protein sequence ID" value="MFC0590085.1"/>
    <property type="molecule type" value="Genomic_DNA"/>
</dbReference>
<dbReference type="Pfam" id="PF14345">
    <property type="entry name" value="GDYXXLXY"/>
    <property type="match status" value="1"/>
</dbReference>
<reference evidence="1 2" key="1">
    <citation type="submission" date="2024-09" db="EMBL/GenBank/DDBJ databases">
        <authorList>
            <person name="Sun Q."/>
            <person name="Mori K."/>
        </authorList>
    </citation>
    <scope>NUCLEOTIDE SEQUENCE [LARGE SCALE GENOMIC DNA]</scope>
    <source>
        <strain evidence="1 2">NCAIM B.02537</strain>
    </source>
</reference>